<dbReference type="RefSeq" id="XP_008082067.1">
    <property type="nucleotide sequence ID" value="XM_008083876.1"/>
</dbReference>
<comment type="similarity">
    <text evidence="1">Belongs to the lysine N-acyltransferase MbtK family.</text>
</comment>
<keyword evidence="3" id="KW-0012">Acyltransferase</keyword>
<feature type="domain" description="Acyltransferase MbtK/IucB-like conserved" evidence="2">
    <location>
        <begin position="250"/>
        <end position="299"/>
    </location>
</feature>
<dbReference type="GeneID" id="19462678"/>
<dbReference type="GO" id="GO:0019290">
    <property type="term" value="P:siderophore biosynthetic process"/>
    <property type="evidence" value="ECO:0007669"/>
    <property type="project" value="InterPro"/>
</dbReference>
<name>S3DF98_GLAL2</name>
<dbReference type="STRING" id="1116229.S3DF98"/>
<organism evidence="3 4">
    <name type="scientific">Glarea lozoyensis (strain ATCC 20868 / MF5171)</name>
    <dbReference type="NCBI Taxonomy" id="1116229"/>
    <lineage>
        <taxon>Eukaryota</taxon>
        <taxon>Fungi</taxon>
        <taxon>Dikarya</taxon>
        <taxon>Ascomycota</taxon>
        <taxon>Pezizomycotina</taxon>
        <taxon>Leotiomycetes</taxon>
        <taxon>Helotiales</taxon>
        <taxon>Helotiaceae</taxon>
        <taxon>Glarea</taxon>
    </lineage>
</organism>
<dbReference type="InterPro" id="IPR016181">
    <property type="entry name" value="Acyl_CoA_acyltransferase"/>
</dbReference>
<dbReference type="Proteomes" id="UP000016922">
    <property type="component" value="Unassembled WGS sequence"/>
</dbReference>
<evidence type="ECO:0000313" key="4">
    <source>
        <dbReference type="Proteomes" id="UP000016922"/>
    </source>
</evidence>
<accession>S3DF98</accession>
<dbReference type="eggNOG" id="ENOG502RZMI">
    <property type="taxonomic scope" value="Eukaryota"/>
</dbReference>
<dbReference type="GO" id="GO:0016410">
    <property type="term" value="F:N-acyltransferase activity"/>
    <property type="evidence" value="ECO:0007669"/>
    <property type="project" value="TreeGrafter"/>
</dbReference>
<dbReference type="InterPro" id="IPR019432">
    <property type="entry name" value="Acyltransferase_MbtK/IucB-like"/>
</dbReference>
<dbReference type="PANTHER" id="PTHR31438">
    <property type="entry name" value="LYSINE N-ACYLTRANSFERASE C17G9.06C-RELATED"/>
    <property type="match status" value="1"/>
</dbReference>
<evidence type="ECO:0000259" key="2">
    <source>
        <dbReference type="SMART" id="SM01006"/>
    </source>
</evidence>
<dbReference type="OMA" id="VTAWWSS"/>
<dbReference type="SUPFAM" id="SSF55729">
    <property type="entry name" value="Acyl-CoA N-acyltransferases (Nat)"/>
    <property type="match status" value="1"/>
</dbReference>
<dbReference type="FunFam" id="3.40.630.30:FF:000080">
    <property type="entry name" value="Siderophore biosynthesis acetylase AceI, putative"/>
    <property type="match status" value="1"/>
</dbReference>
<proteinExistence type="inferred from homology"/>
<dbReference type="SMART" id="SM01006">
    <property type="entry name" value="AlcB"/>
    <property type="match status" value="1"/>
</dbReference>
<dbReference type="Gene3D" id="3.40.630.30">
    <property type="match status" value="1"/>
</dbReference>
<reference evidence="3 4" key="1">
    <citation type="journal article" date="2013" name="BMC Genomics">
        <title>Genomics-driven discovery of the pneumocandin biosynthetic gene cluster in the fungus Glarea lozoyensis.</title>
        <authorList>
            <person name="Chen L."/>
            <person name="Yue Q."/>
            <person name="Zhang X."/>
            <person name="Xiang M."/>
            <person name="Wang C."/>
            <person name="Li S."/>
            <person name="Che Y."/>
            <person name="Ortiz-Lopez F.J."/>
            <person name="Bills G.F."/>
            <person name="Liu X."/>
            <person name="An Z."/>
        </authorList>
    </citation>
    <scope>NUCLEOTIDE SEQUENCE [LARGE SCALE GENOMIC DNA]</scope>
    <source>
        <strain evidence="4">ATCC 20868 / MF5171</strain>
    </source>
</reference>
<sequence length="444" mass="50964">MADQWDNFQFALPHPHLTAYRIYRSADGDAATSANFKIELVKDQPEKNIKSRASSPLYNSNVLFSHLLRGDNISIDDNTPWARARRAQYATVQWQGNTPPTLAQIWLIIYASLSLSPDHEYFRLNLQGSGNEELRKDLISVGLARQHPLPVDAKSQTPSDEILILRGTFWQGAGSPSGPRPVWLADQISLKTTPNELSSYPLMPLTYTQTTKFPTTRIYAHHPVRPAKPTPGSVIYSRYIPHLQEDFSMVALDYENPEHLNLFHTWQNDPRVAQGWNETGSLEQHRTYLKNLHEDPHIITLLAKFDDVFFAYFEVYWAKEDTLGAYYDAGDFDRGRHSLVGDIRYRGPHRVSAWWSSLMHYIFLDDPRTTCVVGEPRATNSRVLAYDLAHGFNIEKFVDFPHKRSAFVRCPREKFFNICPFEWDGGRSLEEADTFYQAARGSKL</sequence>
<gene>
    <name evidence="3" type="ORF">GLAREA_03623</name>
</gene>
<dbReference type="HOGENOM" id="CLU_039848_1_0_1"/>
<dbReference type="AlphaFoldDB" id="S3DF98"/>
<dbReference type="KEGG" id="glz:GLAREA_03623"/>
<keyword evidence="4" id="KW-1185">Reference proteome</keyword>
<keyword evidence="3" id="KW-0808">Transferase</keyword>
<dbReference type="OrthoDB" id="4250781at2759"/>
<dbReference type="EMBL" id="KE145363">
    <property type="protein sequence ID" value="EPE30656.1"/>
    <property type="molecule type" value="Genomic_DNA"/>
</dbReference>
<evidence type="ECO:0000313" key="3">
    <source>
        <dbReference type="EMBL" id="EPE30656.1"/>
    </source>
</evidence>
<dbReference type="PANTHER" id="PTHR31438:SF7">
    <property type="entry name" value="ACYLTRANSFERASE MBTK_IUCB-LIKE CONSERVED DOMAIN-CONTAINING PROTEIN"/>
    <property type="match status" value="1"/>
</dbReference>
<dbReference type="Pfam" id="PF13523">
    <property type="entry name" value="Acetyltransf_8"/>
    <property type="match status" value="1"/>
</dbReference>
<evidence type="ECO:0000256" key="1">
    <source>
        <dbReference type="ARBA" id="ARBA00009893"/>
    </source>
</evidence>
<protein>
    <submittedName>
        <fullName evidence="3">Acyl-CoA N-acyltransferases (Nat)</fullName>
    </submittedName>
</protein>